<dbReference type="Proteomes" id="UP001178507">
    <property type="component" value="Unassembled WGS sequence"/>
</dbReference>
<reference evidence="2" key="1">
    <citation type="submission" date="2023-08" db="EMBL/GenBank/DDBJ databases">
        <authorList>
            <person name="Chen Y."/>
            <person name="Shah S."/>
            <person name="Dougan E. K."/>
            <person name="Thang M."/>
            <person name="Chan C."/>
        </authorList>
    </citation>
    <scope>NUCLEOTIDE SEQUENCE</scope>
</reference>
<feature type="signal peptide" evidence="1">
    <location>
        <begin position="1"/>
        <end position="26"/>
    </location>
</feature>
<sequence>MRLCQVGLSPAGRFMLLVPALLGGWAFKADHEEDLEDPTLPQFPATRHHLPKTNIEEKILLAEYLFDEGEESHGPYAWIEHQWAQSIIAAVIVLNAALFGLETDIQSPIWVWVEHAILIIFAGESPPWLQLRARGTCELQATGALGPPASEREPDRR</sequence>
<protein>
    <submittedName>
        <fullName evidence="2">Uncharacterized protein</fullName>
    </submittedName>
</protein>
<dbReference type="AlphaFoldDB" id="A0AA36N0A1"/>
<evidence type="ECO:0000313" key="2">
    <source>
        <dbReference type="EMBL" id="CAJ1387285.1"/>
    </source>
</evidence>
<name>A0AA36N0A1_9DINO</name>
<organism evidence="2 3">
    <name type="scientific">Effrenium voratum</name>
    <dbReference type="NCBI Taxonomy" id="2562239"/>
    <lineage>
        <taxon>Eukaryota</taxon>
        <taxon>Sar</taxon>
        <taxon>Alveolata</taxon>
        <taxon>Dinophyceae</taxon>
        <taxon>Suessiales</taxon>
        <taxon>Symbiodiniaceae</taxon>
        <taxon>Effrenium</taxon>
    </lineage>
</organism>
<accession>A0AA36N0A1</accession>
<evidence type="ECO:0000256" key="1">
    <source>
        <dbReference type="SAM" id="SignalP"/>
    </source>
</evidence>
<keyword evidence="1" id="KW-0732">Signal</keyword>
<dbReference type="EMBL" id="CAUJNA010001492">
    <property type="protein sequence ID" value="CAJ1387285.1"/>
    <property type="molecule type" value="Genomic_DNA"/>
</dbReference>
<proteinExistence type="predicted"/>
<keyword evidence="3" id="KW-1185">Reference proteome</keyword>
<comment type="caution">
    <text evidence="2">The sequence shown here is derived from an EMBL/GenBank/DDBJ whole genome shotgun (WGS) entry which is preliminary data.</text>
</comment>
<gene>
    <name evidence="2" type="ORF">EVOR1521_LOCUS13401</name>
</gene>
<feature type="chain" id="PRO_5041274222" evidence="1">
    <location>
        <begin position="27"/>
        <end position="157"/>
    </location>
</feature>
<evidence type="ECO:0000313" key="3">
    <source>
        <dbReference type="Proteomes" id="UP001178507"/>
    </source>
</evidence>